<reference evidence="2 3" key="1">
    <citation type="submission" date="2019-12" db="EMBL/GenBank/DDBJ databases">
        <authorList>
            <person name="Kun Z."/>
        </authorList>
    </citation>
    <scope>NUCLEOTIDE SEQUENCE [LARGE SCALE GENOMIC DNA]</scope>
    <source>
        <strain evidence="2 3">YIM 123512</strain>
    </source>
</reference>
<organism evidence="2 3">
    <name type="scientific">Nocardioides flavescens</name>
    <dbReference type="NCBI Taxonomy" id="2691959"/>
    <lineage>
        <taxon>Bacteria</taxon>
        <taxon>Bacillati</taxon>
        <taxon>Actinomycetota</taxon>
        <taxon>Actinomycetes</taxon>
        <taxon>Propionibacteriales</taxon>
        <taxon>Nocardioidaceae</taxon>
        <taxon>Nocardioides</taxon>
    </lineage>
</organism>
<gene>
    <name evidence="2" type="ORF">GRQ65_21340</name>
</gene>
<evidence type="ECO:0000313" key="3">
    <source>
        <dbReference type="Proteomes" id="UP000473325"/>
    </source>
</evidence>
<feature type="region of interest" description="Disordered" evidence="1">
    <location>
        <begin position="1"/>
        <end position="35"/>
    </location>
</feature>
<dbReference type="Proteomes" id="UP000473325">
    <property type="component" value="Unassembled WGS sequence"/>
</dbReference>
<name>A0A6L7F4C3_9ACTN</name>
<feature type="compositionally biased region" description="Polar residues" evidence="1">
    <location>
        <begin position="1"/>
        <end position="18"/>
    </location>
</feature>
<dbReference type="RefSeq" id="WP_160880035.1">
    <property type="nucleotide sequence ID" value="NZ_WUEK01000018.1"/>
</dbReference>
<proteinExistence type="predicted"/>
<keyword evidence="3" id="KW-1185">Reference proteome</keyword>
<feature type="compositionally biased region" description="Basic and acidic residues" evidence="1">
    <location>
        <begin position="20"/>
        <end position="34"/>
    </location>
</feature>
<dbReference type="AlphaFoldDB" id="A0A6L7F4C3"/>
<accession>A0A6L7F4C3</accession>
<comment type="caution">
    <text evidence="2">The sequence shown here is derived from an EMBL/GenBank/DDBJ whole genome shotgun (WGS) entry which is preliminary data.</text>
</comment>
<evidence type="ECO:0000313" key="2">
    <source>
        <dbReference type="EMBL" id="MXG92093.1"/>
    </source>
</evidence>
<protein>
    <submittedName>
        <fullName evidence="2">Uncharacterized protein</fullName>
    </submittedName>
</protein>
<evidence type="ECO:0000256" key="1">
    <source>
        <dbReference type="SAM" id="MobiDB-lite"/>
    </source>
</evidence>
<sequence length="100" mass="11279">MQRRATSVVPTPGGTATLSRDVRRPAARERRGDEATAAQDFLELSRLLDDVERDHPDISATLRLTLVRSRRNYRDGWLDVDRFRAVVAELTSTGRACLID</sequence>
<dbReference type="EMBL" id="WUEK01000018">
    <property type="protein sequence ID" value="MXG92093.1"/>
    <property type="molecule type" value="Genomic_DNA"/>
</dbReference>